<dbReference type="HOGENOM" id="CLU_220269_0_0_5"/>
<protein>
    <submittedName>
        <fullName evidence="1">Uncharacterized protein</fullName>
    </submittedName>
</protein>
<dbReference type="KEGG" id="mdi:METDI4310"/>
<name>C7CEI9_METED</name>
<sequence>MIAGPMFEAVATMRERVVAAVADGASLYAATGHESRA</sequence>
<organism evidence="1 2">
    <name type="scientific">Methylorubrum extorquens (strain DSM 6343 / CIP 106787 / DM4)</name>
    <name type="common">Methylobacterium extorquens</name>
    <dbReference type="NCBI Taxonomy" id="661410"/>
    <lineage>
        <taxon>Bacteria</taxon>
        <taxon>Pseudomonadati</taxon>
        <taxon>Pseudomonadota</taxon>
        <taxon>Alphaproteobacteria</taxon>
        <taxon>Hyphomicrobiales</taxon>
        <taxon>Methylobacteriaceae</taxon>
        <taxon>Methylorubrum</taxon>
    </lineage>
</organism>
<gene>
    <name evidence="1" type="ORF">METD_I4310</name>
</gene>
<accession>C7CEI9</accession>
<evidence type="ECO:0000313" key="1">
    <source>
        <dbReference type="EMBL" id="CAX25941.1"/>
    </source>
</evidence>
<dbReference type="Proteomes" id="UP000008070">
    <property type="component" value="Chromosome"/>
</dbReference>
<dbReference type="EMBL" id="FP103042">
    <property type="protein sequence ID" value="CAX25941.1"/>
    <property type="molecule type" value="Genomic_DNA"/>
</dbReference>
<dbReference type="AlphaFoldDB" id="C7CEI9"/>
<proteinExistence type="predicted"/>
<evidence type="ECO:0000313" key="2">
    <source>
        <dbReference type="Proteomes" id="UP000008070"/>
    </source>
</evidence>
<reference evidence="2" key="1">
    <citation type="journal article" date="2009" name="PLoS ONE">
        <title>Methylobacterium genome sequences: a reference blueprint to investigate microbial metabolism of C1 compounds from natural and industrial sources.</title>
        <authorList>
            <person name="Vuilleumier S."/>
            <person name="Chistoserdova L."/>
            <person name="Lee M.-C."/>
            <person name="Bringel F."/>
            <person name="Lajus A."/>
            <person name="Zhou Y."/>
            <person name="Gourion B."/>
            <person name="Barbe V."/>
            <person name="Chang J."/>
            <person name="Cruveiller S."/>
            <person name="Dossat C."/>
            <person name="Gillett W."/>
            <person name="Gruffaz C."/>
            <person name="Haugen E."/>
            <person name="Hourcade E."/>
            <person name="Levy R."/>
            <person name="Mangenot S."/>
            <person name="Muller E."/>
            <person name="Nadalig T."/>
            <person name="Pagni M."/>
            <person name="Penny C."/>
            <person name="Peyraud R."/>
            <person name="Robinson D.G."/>
            <person name="Roche D."/>
            <person name="Rouy Z."/>
            <person name="Saenampechek C."/>
            <person name="Salvignol G."/>
            <person name="Vallenet D."/>
            <person name="Wu Z."/>
            <person name="Marx C.J."/>
            <person name="Vorholt J.A."/>
            <person name="Olson M.V."/>
            <person name="Kaul R."/>
            <person name="Weissenbach J."/>
            <person name="Medigue C."/>
            <person name="Lidstrom M.E."/>
        </authorList>
    </citation>
    <scope>NUCLEOTIDE SEQUENCE [LARGE SCALE GENOMIC DNA]</scope>
    <source>
        <strain evidence="2">DSM 6343 / CIP 106787 / DM4</strain>
    </source>
</reference>